<protein>
    <submittedName>
        <fullName evidence="2">Uncharacterized protein</fullName>
    </submittedName>
</protein>
<evidence type="ECO:0000313" key="2">
    <source>
        <dbReference type="EMBL" id="CAF5166916.1"/>
    </source>
</evidence>
<reference evidence="2" key="1">
    <citation type="submission" date="2021-02" db="EMBL/GenBank/DDBJ databases">
        <authorList>
            <person name="Nowell W R."/>
        </authorList>
    </citation>
    <scope>NUCLEOTIDE SEQUENCE</scope>
</reference>
<dbReference type="EMBL" id="CAJOBH010274345">
    <property type="protein sequence ID" value="CAF5166916.1"/>
    <property type="molecule type" value="Genomic_DNA"/>
</dbReference>
<name>A0A8S3GKJ6_9BILA</name>
<comment type="caution">
    <text evidence="2">The sequence shown here is derived from an EMBL/GenBank/DDBJ whole genome shotgun (WGS) entry which is preliminary data.</text>
</comment>
<proteinExistence type="predicted"/>
<sequence length="125" mass="14011">MPRKSGGGFMGGFRKLFGMNSESEPMPETNYYASEDDDYYEPPVRRNGQQQVLMRTGRTQENTGLNVRARQKNDEVGSYVRRGPLPPPPPSHSYNQTRNQYGSGRQNDARPTAVGRAPPAGVRCY</sequence>
<feature type="non-terminal residue" evidence="2">
    <location>
        <position position="125"/>
    </location>
</feature>
<accession>A0A8S3GKJ6</accession>
<feature type="compositionally biased region" description="Polar residues" evidence="1">
    <location>
        <begin position="47"/>
        <end position="65"/>
    </location>
</feature>
<evidence type="ECO:0000313" key="3">
    <source>
        <dbReference type="Proteomes" id="UP000681967"/>
    </source>
</evidence>
<dbReference type="Proteomes" id="UP000681967">
    <property type="component" value="Unassembled WGS sequence"/>
</dbReference>
<feature type="compositionally biased region" description="Gly residues" evidence="1">
    <location>
        <begin position="1"/>
        <end position="11"/>
    </location>
</feature>
<dbReference type="AlphaFoldDB" id="A0A8S3GKJ6"/>
<feature type="region of interest" description="Disordered" evidence="1">
    <location>
        <begin position="1"/>
        <end position="125"/>
    </location>
</feature>
<feature type="compositionally biased region" description="Polar residues" evidence="1">
    <location>
        <begin position="92"/>
        <end position="106"/>
    </location>
</feature>
<gene>
    <name evidence="2" type="ORF">BYL167_LOCUS76206</name>
</gene>
<organism evidence="2 3">
    <name type="scientific">Rotaria magnacalcarata</name>
    <dbReference type="NCBI Taxonomy" id="392030"/>
    <lineage>
        <taxon>Eukaryota</taxon>
        <taxon>Metazoa</taxon>
        <taxon>Spiralia</taxon>
        <taxon>Gnathifera</taxon>
        <taxon>Rotifera</taxon>
        <taxon>Eurotatoria</taxon>
        <taxon>Bdelloidea</taxon>
        <taxon>Philodinida</taxon>
        <taxon>Philodinidae</taxon>
        <taxon>Rotaria</taxon>
    </lineage>
</organism>
<evidence type="ECO:0000256" key="1">
    <source>
        <dbReference type="SAM" id="MobiDB-lite"/>
    </source>
</evidence>